<proteinExistence type="predicted"/>
<name>A0A6J5Q1Z2_9CAUD</name>
<gene>
    <name evidence="2" type="ORF">UFOVP1331_59</name>
    <name evidence="3" type="ORF">UFOVP1442_16</name>
    <name evidence="4" type="ORF">UFOVP1535_35</name>
    <name evidence="1" type="ORF">UFOVP998_62</name>
</gene>
<dbReference type="EMBL" id="LR796948">
    <property type="protein sequence ID" value="CAB4177482.1"/>
    <property type="molecule type" value="Genomic_DNA"/>
</dbReference>
<dbReference type="EMBL" id="LR798380">
    <property type="protein sequence ID" value="CAB5228057.1"/>
    <property type="molecule type" value="Genomic_DNA"/>
</dbReference>
<dbReference type="EMBL" id="LR797287">
    <property type="protein sequence ID" value="CAB4199546.1"/>
    <property type="molecule type" value="Genomic_DNA"/>
</dbReference>
<protein>
    <submittedName>
        <fullName evidence="1">Uncharacterized protein</fullName>
    </submittedName>
</protein>
<evidence type="ECO:0000313" key="1">
    <source>
        <dbReference type="EMBL" id="CAB4177482.1"/>
    </source>
</evidence>
<evidence type="ECO:0000313" key="2">
    <source>
        <dbReference type="EMBL" id="CAB4199546.1"/>
    </source>
</evidence>
<evidence type="ECO:0000313" key="3">
    <source>
        <dbReference type="EMBL" id="CAB4212641.1"/>
    </source>
</evidence>
<reference evidence="1" key="1">
    <citation type="submission" date="2020-05" db="EMBL/GenBank/DDBJ databases">
        <authorList>
            <person name="Chiriac C."/>
            <person name="Salcher M."/>
            <person name="Ghai R."/>
            <person name="Kavagutti S V."/>
        </authorList>
    </citation>
    <scope>NUCLEOTIDE SEQUENCE</scope>
</reference>
<sequence>MAAGIFIATYQLEIYQAGSNTPMPLTFAQGKTLYGEVKRILDGLCGGYTKDEKDQSLLRIRHADLAAGATEPTDGTRLRGDGTNLWGTCHRGEYGYAAPFVNVTTFANSMNRTEDDAELLPFYFRFHLPANENSGLLLLERVGAKSPYTQLKQAIQAQFRDSNPGFQLSISRIVPTSVIEALMKGDIRTFRIVTYGTSKDAADTFLRGTHAEIGTMEIVWRAPRKQSMWGGDQTPKFIADILNGKATIAKFFGEDAKSMRIGVDYNGRVRQFDVASHDAAPYLDVTDEVAIEKGHPTFSGLDQVCLDVVTELRQQLAMEGTQ</sequence>
<accession>A0A6J5Q1Z2</accession>
<dbReference type="EMBL" id="LR797391">
    <property type="protein sequence ID" value="CAB4212641.1"/>
    <property type="molecule type" value="Genomic_DNA"/>
</dbReference>
<organism evidence="1">
    <name type="scientific">uncultured Caudovirales phage</name>
    <dbReference type="NCBI Taxonomy" id="2100421"/>
    <lineage>
        <taxon>Viruses</taxon>
        <taxon>Duplodnaviria</taxon>
        <taxon>Heunggongvirae</taxon>
        <taxon>Uroviricota</taxon>
        <taxon>Caudoviricetes</taxon>
        <taxon>Peduoviridae</taxon>
        <taxon>Maltschvirus</taxon>
        <taxon>Maltschvirus maltsch</taxon>
    </lineage>
</organism>
<evidence type="ECO:0000313" key="4">
    <source>
        <dbReference type="EMBL" id="CAB5228057.1"/>
    </source>
</evidence>